<feature type="transmembrane region" description="Helical" evidence="7">
    <location>
        <begin position="170"/>
        <end position="190"/>
    </location>
</feature>
<comment type="caution">
    <text evidence="9">The sequence shown here is derived from an EMBL/GenBank/DDBJ whole genome shotgun (WGS) entry which is preliminary data.</text>
</comment>
<gene>
    <name evidence="9" type="ORF">PAESOLCIP111_03009</name>
</gene>
<comment type="subcellular location">
    <subcellularLocation>
        <location evidence="1 7">Cell membrane</location>
        <topology evidence="1 7">Multi-pass membrane protein</topology>
    </subcellularLocation>
</comment>
<protein>
    <recommendedName>
        <fullName evidence="8">ABC transmembrane type-1 domain-containing protein</fullName>
    </recommendedName>
</protein>
<keyword evidence="2 7" id="KW-0813">Transport</keyword>
<feature type="transmembrane region" description="Helical" evidence="7">
    <location>
        <begin position="136"/>
        <end position="158"/>
    </location>
</feature>
<comment type="similarity">
    <text evidence="7">Belongs to the binding-protein-dependent transport system permease family.</text>
</comment>
<evidence type="ECO:0000256" key="7">
    <source>
        <dbReference type="RuleBase" id="RU363032"/>
    </source>
</evidence>
<feature type="transmembrane region" description="Helical" evidence="7">
    <location>
        <begin position="210"/>
        <end position="230"/>
    </location>
</feature>
<keyword evidence="3" id="KW-1003">Cell membrane</keyword>
<dbReference type="CDD" id="cd06261">
    <property type="entry name" value="TM_PBP2"/>
    <property type="match status" value="1"/>
</dbReference>
<evidence type="ECO:0000259" key="8">
    <source>
        <dbReference type="PROSITE" id="PS50928"/>
    </source>
</evidence>
<evidence type="ECO:0000256" key="3">
    <source>
        <dbReference type="ARBA" id="ARBA00022475"/>
    </source>
</evidence>
<keyword evidence="5 7" id="KW-1133">Transmembrane helix</keyword>
<accession>A0A916K2T6</accession>
<keyword evidence="4 7" id="KW-0812">Transmembrane</keyword>
<keyword evidence="6 7" id="KW-0472">Membrane</keyword>
<name>A0A916K2T6_9BACL</name>
<evidence type="ECO:0000256" key="6">
    <source>
        <dbReference type="ARBA" id="ARBA00023136"/>
    </source>
</evidence>
<evidence type="ECO:0000313" key="10">
    <source>
        <dbReference type="Proteomes" id="UP000693672"/>
    </source>
</evidence>
<evidence type="ECO:0000256" key="4">
    <source>
        <dbReference type="ARBA" id="ARBA00022692"/>
    </source>
</evidence>
<evidence type="ECO:0000313" key="9">
    <source>
        <dbReference type="EMBL" id="CAG7628339.1"/>
    </source>
</evidence>
<dbReference type="Pfam" id="PF00528">
    <property type="entry name" value="BPD_transp_1"/>
    <property type="match status" value="1"/>
</dbReference>
<evidence type="ECO:0000256" key="2">
    <source>
        <dbReference type="ARBA" id="ARBA00022448"/>
    </source>
</evidence>
<feature type="transmembrane region" description="Helical" evidence="7">
    <location>
        <begin position="236"/>
        <end position="255"/>
    </location>
</feature>
<reference evidence="9" key="1">
    <citation type="submission" date="2021-06" db="EMBL/GenBank/DDBJ databases">
        <authorList>
            <person name="Criscuolo A."/>
        </authorList>
    </citation>
    <scope>NUCLEOTIDE SEQUENCE</scope>
    <source>
        <strain evidence="9">CIP111600</strain>
    </source>
</reference>
<proteinExistence type="inferred from homology"/>
<feature type="transmembrane region" description="Helical" evidence="7">
    <location>
        <begin position="82"/>
        <end position="104"/>
    </location>
</feature>
<organism evidence="9 10">
    <name type="scientific">Paenibacillus solanacearum</name>
    <dbReference type="NCBI Taxonomy" id="2048548"/>
    <lineage>
        <taxon>Bacteria</taxon>
        <taxon>Bacillati</taxon>
        <taxon>Bacillota</taxon>
        <taxon>Bacilli</taxon>
        <taxon>Bacillales</taxon>
        <taxon>Paenibacillaceae</taxon>
        <taxon>Paenibacillus</taxon>
    </lineage>
</organism>
<feature type="domain" description="ABC transmembrane type-1" evidence="8">
    <location>
        <begin position="79"/>
        <end position="259"/>
    </location>
</feature>
<feature type="transmembrane region" description="Helical" evidence="7">
    <location>
        <begin position="29"/>
        <end position="47"/>
    </location>
</feature>
<dbReference type="AlphaFoldDB" id="A0A916K2T6"/>
<dbReference type="Proteomes" id="UP000693672">
    <property type="component" value="Unassembled WGS sequence"/>
</dbReference>
<dbReference type="GO" id="GO:0005886">
    <property type="term" value="C:plasma membrane"/>
    <property type="evidence" value="ECO:0007669"/>
    <property type="project" value="UniProtKB-SubCell"/>
</dbReference>
<dbReference type="EMBL" id="CAJVAS010000011">
    <property type="protein sequence ID" value="CAG7628339.1"/>
    <property type="molecule type" value="Genomic_DNA"/>
</dbReference>
<keyword evidence="10" id="KW-1185">Reference proteome</keyword>
<evidence type="ECO:0000256" key="5">
    <source>
        <dbReference type="ARBA" id="ARBA00022989"/>
    </source>
</evidence>
<dbReference type="PANTHER" id="PTHR30151:SF0">
    <property type="entry name" value="ABC TRANSPORTER PERMEASE PROTEIN MJ0413-RELATED"/>
    <property type="match status" value="1"/>
</dbReference>
<evidence type="ECO:0000256" key="1">
    <source>
        <dbReference type="ARBA" id="ARBA00004651"/>
    </source>
</evidence>
<dbReference type="InterPro" id="IPR000515">
    <property type="entry name" value="MetI-like"/>
</dbReference>
<feature type="transmembrane region" description="Helical" evidence="7">
    <location>
        <begin position="110"/>
        <end position="129"/>
    </location>
</feature>
<dbReference type="GO" id="GO:0055085">
    <property type="term" value="P:transmembrane transport"/>
    <property type="evidence" value="ECO:0007669"/>
    <property type="project" value="InterPro"/>
</dbReference>
<dbReference type="PROSITE" id="PS50928">
    <property type="entry name" value="ABC_TM1"/>
    <property type="match status" value="1"/>
</dbReference>
<sequence length="277" mass="29942">MNDFPEALASRVDTASAHKRRVKRKPFKLGYVTVLSVIIVLLCWEYFGRQISPIFSSYPSAIAIAFWELLRSGVLAKAFFQSIQPLAAGFFLAAVVGIPVGLLIGRYRVVEAAINIYVLAGYATPLVALMPLFTLWFGLGFTVKMAIIFTLTVFPIIINTSDGVKQVPKALIEVGIAFVATQSGIMWKIIIPATIPYIMTGLRLGVGKAIIAMIIAEFFSAISGLGGVIINAGNSFQTATMFVPVIVLMILGVALTKLVGMLEKKIAPWQNGSVGRE</sequence>
<dbReference type="PANTHER" id="PTHR30151">
    <property type="entry name" value="ALKANE SULFONATE ABC TRANSPORTER-RELATED, MEMBRANE SUBUNIT"/>
    <property type="match status" value="1"/>
</dbReference>